<dbReference type="InterPro" id="IPR012480">
    <property type="entry name" value="Hepar_II_III_C"/>
</dbReference>
<keyword evidence="2" id="KW-1133">Transmembrane helix</keyword>
<proteinExistence type="predicted"/>
<evidence type="ECO:0000256" key="1">
    <source>
        <dbReference type="ARBA" id="ARBA00004196"/>
    </source>
</evidence>
<dbReference type="PANTHER" id="PTHR38045">
    <property type="entry name" value="CHROMOSOME 1, WHOLE GENOME SHOTGUN SEQUENCE"/>
    <property type="match status" value="1"/>
</dbReference>
<keyword evidence="2" id="KW-0812">Transmembrane</keyword>
<accession>A0A4R5F7V3</accession>
<dbReference type="GO" id="GO:0030313">
    <property type="term" value="C:cell envelope"/>
    <property type="evidence" value="ECO:0007669"/>
    <property type="project" value="UniProtKB-SubCell"/>
</dbReference>
<feature type="transmembrane region" description="Helical" evidence="2">
    <location>
        <begin position="20"/>
        <end position="37"/>
    </location>
</feature>
<dbReference type="Gene3D" id="1.50.10.100">
    <property type="entry name" value="Chondroitin AC/alginate lyase"/>
    <property type="match status" value="1"/>
</dbReference>
<feature type="domain" description="Heparinase II/III-like C-terminal" evidence="3">
    <location>
        <begin position="456"/>
        <end position="576"/>
    </location>
</feature>
<sequence length="666" mass="76223">MTSFFSTPFKTSRNNNKSTFGWAIFGMFLLFSIVSNAQKKRDLLTAIIQKDVVESLDSTLYKPFEKKEFHNRLMNLPKDVQKKILSDAKEIMTYNWPSIPATAYLDYKRSGDRMGMEKYWSDGLDVLKKLVLAEVLEGEGRFLDAIINGSWAVCEQSTWVLSAHLPSQKGGAGIPNINDPIIDLGAGETASTLAWTYYFFKEDFEKTSPFLKARIPYEITHRIIEPYTVRDDFWWMSFKNENFVNNWNPWCNYNVLLSTLLLGNEVTPKVRKQVITKSMQSVDKFINYYKDDGACEEGPAYWSHAAAKMMEYLELLKTYSEGKISLSDAPIIKNMGTYILNAHVNEDYYINFADSSVRLHTYPGVVFRYGNYVNDTSLKQFGSFLANQENFYGSPTKGSLDVAIHNVDLYPSIQATPAIKATEMSFWYNGTEVAGGRTHKDPSKGFFFAAKGGYNDESHNHNDIGTFVLYHEGTPLLADIGVETYSSKTFGPKRYEIWTMQSDYHNVPMINGFSQAYGKKFKASQVSFQNSKSQLRFGLNVAGAYPESASCKFWNRTYTLKRTSQPELVIEDQFSLKEYKGESKQHFITTQLPVLVKAGEIKLKEKGGKSINFYYPAAIFEIKIEELPLTDKRLLTSWKQDKLYRIILIDKKKLLLNNYKLRIAEN</sequence>
<dbReference type="EMBL" id="SMLG01000005">
    <property type="protein sequence ID" value="TDE44336.1"/>
    <property type="molecule type" value="Genomic_DNA"/>
</dbReference>
<comment type="subcellular location">
    <subcellularLocation>
        <location evidence="1">Cell envelope</location>
    </subcellularLocation>
</comment>
<evidence type="ECO:0000313" key="4">
    <source>
        <dbReference type="EMBL" id="TDE44336.1"/>
    </source>
</evidence>
<gene>
    <name evidence="4" type="ORF">E0I26_08160</name>
</gene>
<dbReference type="Proteomes" id="UP000294814">
    <property type="component" value="Unassembled WGS sequence"/>
</dbReference>
<name>A0A4R5F7V3_9FLAO</name>
<evidence type="ECO:0000256" key="2">
    <source>
        <dbReference type="SAM" id="Phobius"/>
    </source>
</evidence>
<keyword evidence="5" id="KW-1185">Reference proteome</keyword>
<comment type="caution">
    <text evidence="4">The sequence shown here is derived from an EMBL/GenBank/DDBJ whole genome shotgun (WGS) entry which is preliminary data.</text>
</comment>
<dbReference type="SUPFAM" id="SSF48230">
    <property type="entry name" value="Chondroitin AC/alginate lyase"/>
    <property type="match status" value="1"/>
</dbReference>
<dbReference type="Gene3D" id="2.70.98.70">
    <property type="match status" value="1"/>
</dbReference>
<dbReference type="PANTHER" id="PTHR38045:SF1">
    <property type="entry name" value="HEPARINASE II_III-LIKE PROTEIN"/>
    <property type="match status" value="1"/>
</dbReference>
<protein>
    <submittedName>
        <fullName evidence="4">Heparinase</fullName>
    </submittedName>
</protein>
<dbReference type="InterPro" id="IPR008929">
    <property type="entry name" value="Chondroitin_lyas"/>
</dbReference>
<organism evidence="4 5">
    <name type="scientific">Flavobacterium rhamnosiphilum</name>
    <dbReference type="NCBI Taxonomy" id="2541724"/>
    <lineage>
        <taxon>Bacteria</taxon>
        <taxon>Pseudomonadati</taxon>
        <taxon>Bacteroidota</taxon>
        <taxon>Flavobacteriia</taxon>
        <taxon>Flavobacteriales</taxon>
        <taxon>Flavobacteriaceae</taxon>
        <taxon>Flavobacterium</taxon>
    </lineage>
</organism>
<reference evidence="4 5" key="1">
    <citation type="submission" date="2019-03" db="EMBL/GenBank/DDBJ databases">
        <title>Novel species of Flavobacterium.</title>
        <authorList>
            <person name="Liu Q."/>
            <person name="Xin Y.-H."/>
        </authorList>
    </citation>
    <scope>NUCLEOTIDE SEQUENCE [LARGE SCALE GENOMIC DNA]</scope>
    <source>
        <strain evidence="4 5">LB3P52</strain>
    </source>
</reference>
<dbReference type="OrthoDB" id="9793856at2"/>
<dbReference type="GO" id="GO:0016829">
    <property type="term" value="F:lyase activity"/>
    <property type="evidence" value="ECO:0007669"/>
    <property type="project" value="InterPro"/>
</dbReference>
<dbReference type="RefSeq" id="WP_131916001.1">
    <property type="nucleotide sequence ID" value="NZ_SMLG01000005.1"/>
</dbReference>
<dbReference type="Pfam" id="PF07940">
    <property type="entry name" value="Hepar_II_III_C"/>
    <property type="match status" value="1"/>
</dbReference>
<evidence type="ECO:0000313" key="5">
    <source>
        <dbReference type="Proteomes" id="UP000294814"/>
    </source>
</evidence>
<dbReference type="AlphaFoldDB" id="A0A4R5F7V3"/>
<keyword evidence="2" id="KW-0472">Membrane</keyword>
<evidence type="ECO:0000259" key="3">
    <source>
        <dbReference type="Pfam" id="PF07940"/>
    </source>
</evidence>